<evidence type="ECO:0000313" key="1">
    <source>
        <dbReference type="EMBL" id="DAF54879.1"/>
    </source>
</evidence>
<name>A0A8S5SW04_9CAUD</name>
<accession>A0A8S5SW04</accession>
<proteinExistence type="predicted"/>
<dbReference type="EMBL" id="BK032682">
    <property type="protein sequence ID" value="DAF54879.1"/>
    <property type="molecule type" value="Genomic_DNA"/>
</dbReference>
<organism evidence="1">
    <name type="scientific">Siphoviridae sp. ctqPo10</name>
    <dbReference type="NCBI Taxonomy" id="2827948"/>
    <lineage>
        <taxon>Viruses</taxon>
        <taxon>Duplodnaviria</taxon>
        <taxon>Heunggongvirae</taxon>
        <taxon>Uroviricota</taxon>
        <taxon>Caudoviricetes</taxon>
    </lineage>
</organism>
<protein>
    <submittedName>
        <fullName evidence="1">Uncharacterized protein</fullName>
    </submittedName>
</protein>
<sequence length="37" mass="4616">MIGVLCSQKYYLFNFVNSYYEIYGEWFLYYSPILMEK</sequence>
<reference evidence="1" key="1">
    <citation type="journal article" date="2021" name="Proc. Natl. Acad. Sci. U.S.A.">
        <title>A Catalog of Tens of Thousands of Viruses from Human Metagenomes Reveals Hidden Associations with Chronic Diseases.</title>
        <authorList>
            <person name="Tisza M.J."/>
            <person name="Buck C.B."/>
        </authorList>
    </citation>
    <scope>NUCLEOTIDE SEQUENCE</scope>
    <source>
        <strain evidence="1">CtqPo10</strain>
    </source>
</reference>